<gene>
    <name evidence="1" type="ORF">B0T18DRAFT_98461</name>
</gene>
<protein>
    <submittedName>
        <fullName evidence="1">Uncharacterized protein</fullName>
    </submittedName>
</protein>
<dbReference type="AlphaFoldDB" id="A0AA40K8C2"/>
<sequence length="123" mass="13780">MILVVATLNAVAQWMEPRLLPLFCSALFRSIFLPAAARDVTVARREDGTKVAKPWRWAQVVPMSGAAQGRLVLQAAQRVNSNEAHDGPPRCPSRLWEPFPAPLTTSWRYEAGARYIRVSLREP</sequence>
<dbReference type="Proteomes" id="UP001172155">
    <property type="component" value="Unassembled WGS sequence"/>
</dbReference>
<evidence type="ECO:0000313" key="1">
    <source>
        <dbReference type="EMBL" id="KAK0749132.1"/>
    </source>
</evidence>
<dbReference type="EMBL" id="JAUKUD010000003">
    <property type="protein sequence ID" value="KAK0749132.1"/>
    <property type="molecule type" value="Genomic_DNA"/>
</dbReference>
<keyword evidence="2" id="KW-1185">Reference proteome</keyword>
<organism evidence="1 2">
    <name type="scientific">Schizothecium vesticola</name>
    <dbReference type="NCBI Taxonomy" id="314040"/>
    <lineage>
        <taxon>Eukaryota</taxon>
        <taxon>Fungi</taxon>
        <taxon>Dikarya</taxon>
        <taxon>Ascomycota</taxon>
        <taxon>Pezizomycotina</taxon>
        <taxon>Sordariomycetes</taxon>
        <taxon>Sordariomycetidae</taxon>
        <taxon>Sordariales</taxon>
        <taxon>Schizotheciaceae</taxon>
        <taxon>Schizothecium</taxon>
    </lineage>
</organism>
<comment type="caution">
    <text evidence="1">The sequence shown here is derived from an EMBL/GenBank/DDBJ whole genome shotgun (WGS) entry which is preliminary data.</text>
</comment>
<accession>A0AA40K8C2</accession>
<reference evidence="1" key="1">
    <citation type="submission" date="2023-06" db="EMBL/GenBank/DDBJ databases">
        <title>Genome-scale phylogeny and comparative genomics of the fungal order Sordariales.</title>
        <authorList>
            <consortium name="Lawrence Berkeley National Laboratory"/>
            <person name="Hensen N."/>
            <person name="Bonometti L."/>
            <person name="Westerberg I."/>
            <person name="Brannstrom I.O."/>
            <person name="Guillou S."/>
            <person name="Cros-Aarteil S."/>
            <person name="Calhoun S."/>
            <person name="Haridas S."/>
            <person name="Kuo A."/>
            <person name="Mondo S."/>
            <person name="Pangilinan J."/>
            <person name="Riley R."/>
            <person name="LaButti K."/>
            <person name="Andreopoulos B."/>
            <person name="Lipzen A."/>
            <person name="Chen C."/>
            <person name="Yanf M."/>
            <person name="Daum C."/>
            <person name="Ng V."/>
            <person name="Clum A."/>
            <person name="Steindorff A."/>
            <person name="Ohm R."/>
            <person name="Martin F."/>
            <person name="Silar P."/>
            <person name="Natvig D."/>
            <person name="Lalanne C."/>
            <person name="Gautier V."/>
            <person name="Ament-velasquez S.L."/>
            <person name="Kruys A."/>
            <person name="Hutchinson M.I."/>
            <person name="Powell A.J."/>
            <person name="Barry K."/>
            <person name="Miller A.N."/>
            <person name="Grigoriev I.V."/>
            <person name="Debuchy R."/>
            <person name="Gladieux P."/>
            <person name="Thoren M.H."/>
            <person name="Johannesson H."/>
        </authorList>
    </citation>
    <scope>NUCLEOTIDE SEQUENCE</scope>
    <source>
        <strain evidence="1">SMH3187-1</strain>
    </source>
</reference>
<evidence type="ECO:0000313" key="2">
    <source>
        <dbReference type="Proteomes" id="UP001172155"/>
    </source>
</evidence>
<name>A0AA40K8C2_9PEZI</name>
<proteinExistence type="predicted"/>